<proteinExistence type="predicted"/>
<keyword evidence="1" id="KW-1133">Transmembrane helix</keyword>
<keyword evidence="1" id="KW-0812">Transmembrane</keyword>
<evidence type="ECO:0000313" key="3">
    <source>
        <dbReference type="Proteomes" id="UP000095009"/>
    </source>
</evidence>
<accession>A0A1E3PTB7</accession>
<keyword evidence="3" id="KW-1185">Reference proteome</keyword>
<organism evidence="2 3">
    <name type="scientific">Nadsonia fulvescens var. elongata DSM 6958</name>
    <dbReference type="NCBI Taxonomy" id="857566"/>
    <lineage>
        <taxon>Eukaryota</taxon>
        <taxon>Fungi</taxon>
        <taxon>Dikarya</taxon>
        <taxon>Ascomycota</taxon>
        <taxon>Saccharomycotina</taxon>
        <taxon>Dipodascomycetes</taxon>
        <taxon>Dipodascales</taxon>
        <taxon>Dipodascales incertae sedis</taxon>
        <taxon>Nadsonia</taxon>
    </lineage>
</organism>
<evidence type="ECO:0000256" key="1">
    <source>
        <dbReference type="SAM" id="Phobius"/>
    </source>
</evidence>
<keyword evidence="1" id="KW-0472">Membrane</keyword>
<dbReference type="Proteomes" id="UP000095009">
    <property type="component" value="Unassembled WGS sequence"/>
</dbReference>
<name>A0A1E3PTB7_9ASCO</name>
<dbReference type="OrthoDB" id="4094064at2759"/>
<reference evidence="2 3" key="1">
    <citation type="journal article" date="2016" name="Proc. Natl. Acad. Sci. U.S.A.">
        <title>Comparative genomics of biotechnologically important yeasts.</title>
        <authorList>
            <person name="Riley R."/>
            <person name="Haridas S."/>
            <person name="Wolfe K.H."/>
            <person name="Lopes M.R."/>
            <person name="Hittinger C.T."/>
            <person name="Goeker M."/>
            <person name="Salamov A.A."/>
            <person name="Wisecaver J.H."/>
            <person name="Long T.M."/>
            <person name="Calvey C.H."/>
            <person name="Aerts A.L."/>
            <person name="Barry K.W."/>
            <person name="Choi C."/>
            <person name="Clum A."/>
            <person name="Coughlan A.Y."/>
            <person name="Deshpande S."/>
            <person name="Douglass A.P."/>
            <person name="Hanson S.J."/>
            <person name="Klenk H.-P."/>
            <person name="LaButti K.M."/>
            <person name="Lapidus A."/>
            <person name="Lindquist E.A."/>
            <person name="Lipzen A.M."/>
            <person name="Meier-Kolthoff J.P."/>
            <person name="Ohm R.A."/>
            <person name="Otillar R.P."/>
            <person name="Pangilinan J.L."/>
            <person name="Peng Y."/>
            <person name="Rokas A."/>
            <person name="Rosa C.A."/>
            <person name="Scheuner C."/>
            <person name="Sibirny A.A."/>
            <person name="Slot J.C."/>
            <person name="Stielow J.B."/>
            <person name="Sun H."/>
            <person name="Kurtzman C.P."/>
            <person name="Blackwell M."/>
            <person name="Grigoriev I.V."/>
            <person name="Jeffries T.W."/>
        </authorList>
    </citation>
    <scope>NUCLEOTIDE SEQUENCE [LARGE SCALE GENOMIC DNA]</scope>
    <source>
        <strain evidence="2 3">DSM 6958</strain>
    </source>
</reference>
<dbReference type="EMBL" id="KV454406">
    <property type="protein sequence ID" value="ODQ68676.1"/>
    <property type="molecule type" value="Genomic_DNA"/>
</dbReference>
<evidence type="ECO:0000313" key="2">
    <source>
        <dbReference type="EMBL" id="ODQ68676.1"/>
    </source>
</evidence>
<sequence length="236" mass="24356">MQLFNSKSQKAKLAAVIGIIVTLGPVSAQFESINSLLSQVSQDLVDGRSADIPSSQASSEVSSFIAAITGNSDVTNMFKSFYSYAANTANAINTDGLIELAQQASSSLAAYGDSDDFKTLQSLIAVKSSNYDLNLVGTNIMEEFGKYSAMVTTQASLLTSISPELKSAVVGFYDEATIIGYAAAYGYDANVLSTSTNASSSAATSSVDRPNDANVGAVGGAFVIGGALIAVANYLL</sequence>
<dbReference type="AlphaFoldDB" id="A0A1E3PTB7"/>
<gene>
    <name evidence="2" type="ORF">NADFUDRAFT_81548</name>
</gene>
<feature type="transmembrane region" description="Helical" evidence="1">
    <location>
        <begin position="215"/>
        <end position="235"/>
    </location>
</feature>
<protein>
    <submittedName>
        <fullName evidence="2">Uncharacterized protein</fullName>
    </submittedName>
</protein>